<evidence type="ECO:0000313" key="2">
    <source>
        <dbReference type="Proteomes" id="UP000007110"/>
    </source>
</evidence>
<organism evidence="1 2">
    <name type="scientific">Strongylocentrotus purpuratus</name>
    <name type="common">Purple sea urchin</name>
    <dbReference type="NCBI Taxonomy" id="7668"/>
    <lineage>
        <taxon>Eukaryota</taxon>
        <taxon>Metazoa</taxon>
        <taxon>Echinodermata</taxon>
        <taxon>Eleutherozoa</taxon>
        <taxon>Echinozoa</taxon>
        <taxon>Echinoidea</taxon>
        <taxon>Euechinoidea</taxon>
        <taxon>Echinacea</taxon>
        <taxon>Camarodonta</taxon>
        <taxon>Echinidea</taxon>
        <taxon>Strongylocentrotidae</taxon>
        <taxon>Strongylocentrotus</taxon>
    </lineage>
</organism>
<keyword evidence="2" id="KW-1185">Reference proteome</keyword>
<dbReference type="InParanoid" id="A0A7M7HD46"/>
<dbReference type="KEGG" id="spu:105438478"/>
<dbReference type="InterPro" id="IPR011029">
    <property type="entry name" value="DEATH-like_dom_sf"/>
</dbReference>
<reference evidence="1" key="2">
    <citation type="submission" date="2021-01" db="UniProtKB">
        <authorList>
            <consortium name="EnsemblMetazoa"/>
        </authorList>
    </citation>
    <scope>IDENTIFICATION</scope>
</reference>
<dbReference type="EnsemblMetazoa" id="XM_011666324">
    <property type="protein sequence ID" value="XP_011664626"/>
    <property type="gene ID" value="LOC105438478"/>
</dbReference>
<dbReference type="Gene3D" id="1.10.533.10">
    <property type="entry name" value="Death Domain, Fas"/>
    <property type="match status" value="1"/>
</dbReference>
<name>A0A7M7HD46_STRPU</name>
<proteinExistence type="predicted"/>
<dbReference type="RefSeq" id="XP_011664626.1">
    <property type="nucleotide sequence ID" value="XM_011666324.2"/>
</dbReference>
<accession>A0A7M7HD46</accession>
<dbReference type="Proteomes" id="UP000007110">
    <property type="component" value="Unassembled WGS sequence"/>
</dbReference>
<sequence length="133" mass="14844">MYQHTEKLTSLPVRNKNWAFATSRNGFSAIPEIKKHLVVSTTKMSANIPVSEVQLQRLATEFPHDKYGPLCLKLGGTSNQAQNRLVKLNNDYPKAVMEVLIAWKNRTGGYMTVLTNALNEIEAAGLIPLLHVK</sequence>
<evidence type="ECO:0008006" key="3">
    <source>
        <dbReference type="Google" id="ProtNLM"/>
    </source>
</evidence>
<evidence type="ECO:0000313" key="1">
    <source>
        <dbReference type="EnsemblMetazoa" id="XP_011664626"/>
    </source>
</evidence>
<dbReference type="SUPFAM" id="SSF47986">
    <property type="entry name" value="DEATH domain"/>
    <property type="match status" value="1"/>
</dbReference>
<reference evidence="2" key="1">
    <citation type="submission" date="2015-02" db="EMBL/GenBank/DDBJ databases">
        <title>Genome sequencing for Strongylocentrotus purpuratus.</title>
        <authorList>
            <person name="Murali S."/>
            <person name="Liu Y."/>
            <person name="Vee V."/>
            <person name="English A."/>
            <person name="Wang M."/>
            <person name="Skinner E."/>
            <person name="Han Y."/>
            <person name="Muzny D.M."/>
            <person name="Worley K.C."/>
            <person name="Gibbs R.A."/>
        </authorList>
    </citation>
    <scope>NUCLEOTIDE SEQUENCE</scope>
</reference>
<dbReference type="GeneID" id="105438478"/>
<protein>
    <recommendedName>
        <fullName evidence="3">Death domain-containing protein</fullName>
    </recommendedName>
</protein>
<dbReference type="AlphaFoldDB" id="A0A7M7HD46"/>